<protein>
    <submittedName>
        <fullName evidence="6">AcrR family transcriptional regulator</fullName>
    </submittedName>
</protein>
<keyword evidence="2 4" id="KW-0238">DNA-binding</keyword>
<feature type="domain" description="HTH tetR-type" evidence="5">
    <location>
        <begin position="2"/>
        <end position="62"/>
    </location>
</feature>
<gene>
    <name evidence="6" type="ORF">IW254_000900</name>
</gene>
<dbReference type="Pfam" id="PF00440">
    <property type="entry name" value="TetR_N"/>
    <property type="match status" value="1"/>
</dbReference>
<dbReference type="GO" id="GO:0046677">
    <property type="term" value="P:response to antibiotic"/>
    <property type="evidence" value="ECO:0007669"/>
    <property type="project" value="InterPro"/>
</dbReference>
<keyword evidence="1" id="KW-0805">Transcription regulation</keyword>
<evidence type="ECO:0000313" key="7">
    <source>
        <dbReference type="Proteomes" id="UP000658613"/>
    </source>
</evidence>
<evidence type="ECO:0000256" key="1">
    <source>
        <dbReference type="ARBA" id="ARBA00023015"/>
    </source>
</evidence>
<dbReference type="RefSeq" id="WP_196824406.1">
    <property type="nucleotide sequence ID" value="NZ_CP046980.1"/>
</dbReference>
<dbReference type="PANTHER" id="PTHR30055">
    <property type="entry name" value="HTH-TYPE TRANSCRIPTIONAL REGULATOR RUTR"/>
    <property type="match status" value="1"/>
</dbReference>
<evidence type="ECO:0000256" key="2">
    <source>
        <dbReference type="ARBA" id="ARBA00023125"/>
    </source>
</evidence>
<accession>A0A931E297</accession>
<dbReference type="GO" id="GO:0000976">
    <property type="term" value="F:transcription cis-regulatory region binding"/>
    <property type="evidence" value="ECO:0007669"/>
    <property type="project" value="TreeGrafter"/>
</dbReference>
<comment type="caution">
    <text evidence="6">The sequence shown here is derived from an EMBL/GenBank/DDBJ whole genome shotgun (WGS) entry which is preliminary data.</text>
</comment>
<keyword evidence="7" id="KW-1185">Reference proteome</keyword>
<dbReference type="Gene3D" id="1.10.357.10">
    <property type="entry name" value="Tetracycline Repressor, domain 2"/>
    <property type="match status" value="1"/>
</dbReference>
<proteinExistence type="predicted"/>
<dbReference type="InterPro" id="IPR036271">
    <property type="entry name" value="Tet_transcr_reg_TetR-rel_C_sf"/>
</dbReference>
<organism evidence="6 7">
    <name type="scientific">Corynebacterium aquatimens</name>
    <dbReference type="NCBI Taxonomy" id="1190508"/>
    <lineage>
        <taxon>Bacteria</taxon>
        <taxon>Bacillati</taxon>
        <taxon>Actinomycetota</taxon>
        <taxon>Actinomycetes</taxon>
        <taxon>Mycobacteriales</taxon>
        <taxon>Corynebacteriaceae</taxon>
        <taxon>Corynebacterium</taxon>
    </lineage>
</organism>
<evidence type="ECO:0000259" key="5">
    <source>
        <dbReference type="PROSITE" id="PS50977"/>
    </source>
</evidence>
<dbReference type="AlphaFoldDB" id="A0A931E297"/>
<dbReference type="PROSITE" id="PS50977">
    <property type="entry name" value="HTH_TETR_2"/>
    <property type="match status" value="1"/>
</dbReference>
<dbReference type="GO" id="GO:0003700">
    <property type="term" value="F:DNA-binding transcription factor activity"/>
    <property type="evidence" value="ECO:0007669"/>
    <property type="project" value="TreeGrafter"/>
</dbReference>
<dbReference type="SUPFAM" id="SSF48498">
    <property type="entry name" value="Tetracyclin repressor-like, C-terminal domain"/>
    <property type="match status" value="1"/>
</dbReference>
<keyword evidence="3" id="KW-0804">Transcription</keyword>
<sequence>MRLSSSSISESALRICDAYGLADVTMRRVAATLDVAPGALYWHVKSKQELIALMAQLIISPTLSHAHEDPRELAHALRRAVLAHRDGAEVVMSAVSQPNSRVREDLMNAVRASLGSGTDANTAIRDAAAAGVVYLTLGAAAVHQSTLQLREATSDGGSLDGHCGDHCDDETANEREALQGIDLLLNGLEHTPR</sequence>
<dbReference type="PRINTS" id="PR00400">
    <property type="entry name" value="TETREPRESSOR"/>
</dbReference>
<dbReference type="InterPro" id="IPR009057">
    <property type="entry name" value="Homeodomain-like_sf"/>
</dbReference>
<dbReference type="Gene3D" id="1.10.10.60">
    <property type="entry name" value="Homeodomain-like"/>
    <property type="match status" value="1"/>
</dbReference>
<feature type="DNA-binding region" description="H-T-H motif" evidence="4">
    <location>
        <begin position="25"/>
        <end position="44"/>
    </location>
</feature>
<dbReference type="SUPFAM" id="SSF46689">
    <property type="entry name" value="Homeodomain-like"/>
    <property type="match status" value="1"/>
</dbReference>
<dbReference type="EMBL" id="JADOUE010000001">
    <property type="protein sequence ID" value="MBG6121931.1"/>
    <property type="molecule type" value="Genomic_DNA"/>
</dbReference>
<dbReference type="InterPro" id="IPR003012">
    <property type="entry name" value="Tet_transcr_reg_TetR"/>
</dbReference>
<dbReference type="InterPro" id="IPR050109">
    <property type="entry name" value="HTH-type_TetR-like_transc_reg"/>
</dbReference>
<name>A0A931E297_9CORY</name>
<dbReference type="PANTHER" id="PTHR30055:SF151">
    <property type="entry name" value="TRANSCRIPTIONAL REGULATORY PROTEIN"/>
    <property type="match status" value="1"/>
</dbReference>
<dbReference type="Proteomes" id="UP000658613">
    <property type="component" value="Unassembled WGS sequence"/>
</dbReference>
<dbReference type="GO" id="GO:0045892">
    <property type="term" value="P:negative regulation of DNA-templated transcription"/>
    <property type="evidence" value="ECO:0007669"/>
    <property type="project" value="InterPro"/>
</dbReference>
<evidence type="ECO:0000313" key="6">
    <source>
        <dbReference type="EMBL" id="MBG6121931.1"/>
    </source>
</evidence>
<dbReference type="InterPro" id="IPR001647">
    <property type="entry name" value="HTH_TetR"/>
</dbReference>
<evidence type="ECO:0000256" key="4">
    <source>
        <dbReference type="PROSITE-ProRule" id="PRU00335"/>
    </source>
</evidence>
<evidence type="ECO:0000256" key="3">
    <source>
        <dbReference type="ARBA" id="ARBA00023163"/>
    </source>
</evidence>
<reference evidence="6" key="1">
    <citation type="submission" date="2020-11" db="EMBL/GenBank/DDBJ databases">
        <title>Sequencing the genomes of 1000 actinobacteria strains.</title>
        <authorList>
            <person name="Klenk H.-P."/>
        </authorList>
    </citation>
    <scope>NUCLEOTIDE SEQUENCE</scope>
    <source>
        <strain evidence="6">DSM 45632</strain>
    </source>
</reference>
<dbReference type="InterPro" id="IPR023772">
    <property type="entry name" value="DNA-bd_HTH_TetR-type_CS"/>
</dbReference>
<dbReference type="PROSITE" id="PS01081">
    <property type="entry name" value="HTH_TETR_1"/>
    <property type="match status" value="1"/>
</dbReference>